<evidence type="ECO:0000256" key="4">
    <source>
        <dbReference type="ARBA" id="ARBA00023136"/>
    </source>
</evidence>
<dbReference type="PANTHER" id="PTHR24061">
    <property type="entry name" value="CALCIUM-SENSING RECEPTOR-RELATED"/>
    <property type="match status" value="1"/>
</dbReference>
<dbReference type="SUPFAM" id="SSF53822">
    <property type="entry name" value="Periplasmic binding protein-like I"/>
    <property type="match status" value="1"/>
</dbReference>
<evidence type="ECO:0000256" key="5">
    <source>
        <dbReference type="ARBA" id="ARBA00023170"/>
    </source>
</evidence>
<evidence type="ECO:0000259" key="10">
    <source>
        <dbReference type="PROSITE" id="PS50259"/>
    </source>
</evidence>
<keyword evidence="5" id="KW-0675">Receptor</keyword>
<comment type="subcellular location">
    <subcellularLocation>
        <location evidence="1">Membrane</location>
        <topology evidence="1">Multi-pass membrane protein</topology>
    </subcellularLocation>
</comment>
<proteinExistence type="predicted"/>
<dbReference type="Proteomes" id="UP000261340">
    <property type="component" value="Unplaced"/>
</dbReference>
<feature type="transmembrane region" description="Helical" evidence="8">
    <location>
        <begin position="527"/>
        <end position="546"/>
    </location>
</feature>
<dbReference type="GO" id="GO:0004930">
    <property type="term" value="F:G protein-coupled receptor activity"/>
    <property type="evidence" value="ECO:0007669"/>
    <property type="project" value="InterPro"/>
</dbReference>
<dbReference type="PROSITE" id="PS50259">
    <property type="entry name" value="G_PROTEIN_RECEP_F3_4"/>
    <property type="match status" value="1"/>
</dbReference>
<dbReference type="InterPro" id="IPR028082">
    <property type="entry name" value="Peripla_BP_I"/>
</dbReference>
<evidence type="ECO:0000256" key="7">
    <source>
        <dbReference type="ARBA" id="ARBA00040705"/>
    </source>
</evidence>
<protein>
    <recommendedName>
        <fullName evidence="7">Taste receptor type 1 member 3</fullName>
    </recommendedName>
</protein>
<evidence type="ECO:0000256" key="9">
    <source>
        <dbReference type="SAM" id="SignalP"/>
    </source>
</evidence>
<dbReference type="Pfam" id="PF01094">
    <property type="entry name" value="ANF_receptor"/>
    <property type="match status" value="1"/>
</dbReference>
<dbReference type="Ensembl" id="ENSACIT00000015215.1">
    <property type="protein sequence ID" value="ENSACIP00000014819.1"/>
    <property type="gene ID" value="ENSACIG00000011408.1"/>
</dbReference>
<evidence type="ECO:0000256" key="6">
    <source>
        <dbReference type="ARBA" id="ARBA00023180"/>
    </source>
</evidence>
<keyword evidence="12" id="KW-1185">Reference proteome</keyword>
<name>A0A3Q0RR10_AMPCI</name>
<dbReference type="GO" id="GO:0005886">
    <property type="term" value="C:plasma membrane"/>
    <property type="evidence" value="ECO:0007669"/>
    <property type="project" value="TreeGrafter"/>
</dbReference>
<dbReference type="GO" id="GO:0050916">
    <property type="term" value="P:sensory perception of sweet taste"/>
    <property type="evidence" value="ECO:0007669"/>
    <property type="project" value="TreeGrafter"/>
</dbReference>
<dbReference type="OMA" id="FQIGICA"/>
<keyword evidence="3 8" id="KW-1133">Transmembrane helix</keyword>
<dbReference type="PANTHER" id="PTHR24061:SF435">
    <property type="entry name" value="TASTE RECEPTOR TYPE 1 MEMBER 3"/>
    <property type="match status" value="1"/>
</dbReference>
<feature type="transmembrane region" description="Helical" evidence="8">
    <location>
        <begin position="416"/>
        <end position="439"/>
    </location>
</feature>
<dbReference type="PRINTS" id="PR00248">
    <property type="entry name" value="GPCRMGR"/>
</dbReference>
<keyword evidence="4 8" id="KW-0472">Membrane</keyword>
<evidence type="ECO:0000256" key="2">
    <source>
        <dbReference type="ARBA" id="ARBA00022692"/>
    </source>
</evidence>
<accession>A0A3Q0RR10</accession>
<dbReference type="Gene3D" id="3.40.50.2300">
    <property type="match status" value="2"/>
</dbReference>
<feature type="transmembrane region" description="Helical" evidence="8">
    <location>
        <begin position="459"/>
        <end position="478"/>
    </location>
</feature>
<keyword evidence="2 8" id="KW-0812">Transmembrane</keyword>
<feature type="transmembrane region" description="Helical" evidence="8">
    <location>
        <begin position="382"/>
        <end position="404"/>
    </location>
</feature>
<feature type="signal peptide" evidence="9">
    <location>
        <begin position="1"/>
        <end position="21"/>
    </location>
</feature>
<evidence type="ECO:0000313" key="11">
    <source>
        <dbReference type="Ensembl" id="ENSACIP00000014819.1"/>
    </source>
</evidence>
<dbReference type="InterPro" id="IPR001828">
    <property type="entry name" value="ANF_lig-bd_rcpt"/>
</dbReference>
<keyword evidence="9" id="KW-0732">Signal</keyword>
<dbReference type="GeneTree" id="ENSGT00940000160679"/>
<organism evidence="11 12">
    <name type="scientific">Amphilophus citrinellus</name>
    <name type="common">Midas cichlid</name>
    <name type="synonym">Cichlasoma citrinellum</name>
    <dbReference type="NCBI Taxonomy" id="61819"/>
    <lineage>
        <taxon>Eukaryota</taxon>
        <taxon>Metazoa</taxon>
        <taxon>Chordata</taxon>
        <taxon>Craniata</taxon>
        <taxon>Vertebrata</taxon>
        <taxon>Euteleostomi</taxon>
        <taxon>Actinopterygii</taxon>
        <taxon>Neopterygii</taxon>
        <taxon>Teleostei</taxon>
        <taxon>Neoteleostei</taxon>
        <taxon>Acanthomorphata</taxon>
        <taxon>Ovalentaria</taxon>
        <taxon>Cichlomorphae</taxon>
        <taxon>Cichliformes</taxon>
        <taxon>Cichlidae</taxon>
        <taxon>New World cichlids</taxon>
        <taxon>Cichlasomatinae</taxon>
        <taxon>Heroini</taxon>
        <taxon>Amphilophus</taxon>
    </lineage>
</organism>
<feature type="domain" description="G-protein coupled receptors family 3 profile" evidence="10">
    <location>
        <begin position="385"/>
        <end position="572"/>
    </location>
</feature>
<dbReference type="GO" id="GO:0050917">
    <property type="term" value="P:sensory perception of umami taste"/>
    <property type="evidence" value="ECO:0007669"/>
    <property type="project" value="TreeGrafter"/>
</dbReference>
<dbReference type="Pfam" id="PF00003">
    <property type="entry name" value="7tm_3"/>
    <property type="match status" value="1"/>
</dbReference>
<evidence type="ECO:0000313" key="12">
    <source>
        <dbReference type="Proteomes" id="UP000261340"/>
    </source>
</evidence>
<reference evidence="11" key="2">
    <citation type="submission" date="2025-09" db="UniProtKB">
        <authorList>
            <consortium name="Ensembl"/>
        </authorList>
    </citation>
    <scope>IDENTIFICATION</scope>
</reference>
<evidence type="ECO:0000256" key="8">
    <source>
        <dbReference type="SAM" id="Phobius"/>
    </source>
</evidence>
<dbReference type="InterPro" id="IPR017978">
    <property type="entry name" value="GPCR_3_C"/>
</dbReference>
<evidence type="ECO:0000256" key="1">
    <source>
        <dbReference type="ARBA" id="ARBA00004141"/>
    </source>
</evidence>
<reference evidence="11" key="1">
    <citation type="submission" date="2025-08" db="UniProtKB">
        <authorList>
            <consortium name="Ensembl"/>
        </authorList>
    </citation>
    <scope>IDENTIFICATION</scope>
</reference>
<keyword evidence="6" id="KW-0325">Glycoprotein</keyword>
<feature type="transmembrane region" description="Helical" evidence="8">
    <location>
        <begin position="558"/>
        <end position="581"/>
    </location>
</feature>
<dbReference type="InterPro" id="IPR000337">
    <property type="entry name" value="GPCR_3"/>
</dbReference>
<dbReference type="AlphaFoldDB" id="A0A3Q0RR10"/>
<evidence type="ECO:0000256" key="3">
    <source>
        <dbReference type="ARBA" id="ARBA00022989"/>
    </source>
</evidence>
<dbReference type="InterPro" id="IPR000068">
    <property type="entry name" value="GPCR_3_Ca_sens_rcpt-rel"/>
</dbReference>
<feature type="chain" id="PRO_5018543415" description="Taste receptor type 1 member 3" evidence="9">
    <location>
        <begin position="22"/>
        <end position="592"/>
    </location>
</feature>
<sequence length="592" mass="66266">MCVCSHFILLALCCLFSNISTNLFSLSGDIMLGGLFPINNLSNFDFFFFLCVAEQFKQTCIGIGMKCAVDEINGNQTLLPGIKLGYEICDTYRQSSIIIKATLSFLTGKSSKALSMQCNYTDYETSMAAVIGLSGSEMVSVTGKLLGFFLMLQISYGATSDKFSDNLLYLSFFSMVPSDKWQVDDILKLIQEFGWNWVAIVGSDEEYGQQGVWMFTKLGLIPVIRSNLTTVWIGSKAIKNQVTSRPNTETVGTIIRFLESIDTLGLFTDYAVELLKKLNNISLVEAPEVQTLVFNALHNLLEYSSAACKWIYPWKFNMTDKQCVSFFFFSSKLHFCAFSLKDPIHTNCTDPIFQFFTWDSQDAEIMILVDVLLLVCQGSVGVVFLIFVALIGLMGLCLSLPLFLGEPEDEVCRLQLPFTSIFQTVTLSIILSVSLQILYVTEFPERAASCLHILRGPASWLFVLICCSVQAGLCGWFIHEGPVLAEYVANMTIDFLESFLLCTVSPSTGSGFMQVKPLHQYNLARDIPFSTLIYCVIWVIFIPIYMDNRPNNKNRSIVHVYFSLASNFGLLAHFCMLLEGVPPTQIEEEPQS</sequence>